<dbReference type="Pfam" id="PF03473">
    <property type="entry name" value="MOSC"/>
    <property type="match status" value="1"/>
</dbReference>
<evidence type="ECO:0000313" key="2">
    <source>
        <dbReference type="EMBL" id="OIR06322.1"/>
    </source>
</evidence>
<dbReference type="SUPFAM" id="SSF50800">
    <property type="entry name" value="PK beta-barrel domain-like"/>
    <property type="match status" value="1"/>
</dbReference>
<dbReference type="GO" id="GO:0003824">
    <property type="term" value="F:catalytic activity"/>
    <property type="evidence" value="ECO:0007669"/>
    <property type="project" value="InterPro"/>
</dbReference>
<dbReference type="PANTHER" id="PTHR14237:SF19">
    <property type="entry name" value="MITOCHONDRIAL AMIDOXIME REDUCING COMPONENT 1"/>
    <property type="match status" value="1"/>
</dbReference>
<dbReference type="SUPFAM" id="SSF141673">
    <property type="entry name" value="MOSC N-terminal domain-like"/>
    <property type="match status" value="1"/>
</dbReference>
<dbReference type="InterPro" id="IPR011037">
    <property type="entry name" value="Pyrv_Knase-like_insert_dom_sf"/>
</dbReference>
<dbReference type="GO" id="GO:0030170">
    <property type="term" value="F:pyridoxal phosphate binding"/>
    <property type="evidence" value="ECO:0007669"/>
    <property type="project" value="InterPro"/>
</dbReference>
<dbReference type="AlphaFoldDB" id="A0A1J5SDI1"/>
<gene>
    <name evidence="2" type="ORF">GALL_115120</name>
</gene>
<dbReference type="PANTHER" id="PTHR14237">
    <property type="entry name" value="MOLYBDOPTERIN COFACTOR SULFURASE MOSC"/>
    <property type="match status" value="1"/>
</dbReference>
<dbReference type="InterPro" id="IPR005303">
    <property type="entry name" value="MOCOS_middle"/>
</dbReference>
<dbReference type="EMBL" id="MLJW01000044">
    <property type="protein sequence ID" value="OIR06322.1"/>
    <property type="molecule type" value="Genomic_DNA"/>
</dbReference>
<sequence>MRLSQLHLYPVKSLRGCAVASAEVDALGIVGDRRFLVADASGKFLTQRVLPRMALIATALADGRLLLTTPGLPPLSVPIAPDPGAELATCEVWSSQGLLAEDCGRDAATWLSSFLGQPCRLLRIGARFARPMPDRKVPEVLRNSGPHLVAFNDAYPFLLIGQASLDDLNLRLVTVGAEPVPMNRFRPNLVVEGSPAYAEDGWRALRIGALTLHVGGPCARCVITTTDQDTAERGVEPLRTLAGYRRDSGKPTDVNFGQNLLHETKHGRLRVGDEVIPLA</sequence>
<feature type="domain" description="MOSC" evidence="1">
    <location>
        <begin position="130"/>
        <end position="278"/>
    </location>
</feature>
<protein>
    <recommendedName>
        <fullName evidence="1">MOSC domain-containing protein</fullName>
    </recommendedName>
</protein>
<name>A0A1J5SDI1_9ZZZZ</name>
<organism evidence="2">
    <name type="scientific">mine drainage metagenome</name>
    <dbReference type="NCBI Taxonomy" id="410659"/>
    <lineage>
        <taxon>unclassified sequences</taxon>
        <taxon>metagenomes</taxon>
        <taxon>ecological metagenomes</taxon>
    </lineage>
</organism>
<evidence type="ECO:0000259" key="1">
    <source>
        <dbReference type="PROSITE" id="PS51340"/>
    </source>
</evidence>
<comment type="caution">
    <text evidence="2">The sequence shown here is derived from an EMBL/GenBank/DDBJ whole genome shotgun (WGS) entry which is preliminary data.</text>
</comment>
<dbReference type="InterPro" id="IPR005302">
    <property type="entry name" value="MoCF_Sase_C"/>
</dbReference>
<proteinExistence type="predicted"/>
<dbReference type="PROSITE" id="PS51340">
    <property type="entry name" value="MOSC"/>
    <property type="match status" value="1"/>
</dbReference>
<dbReference type="Pfam" id="PF03476">
    <property type="entry name" value="MOSC_N"/>
    <property type="match status" value="1"/>
</dbReference>
<reference evidence="2" key="1">
    <citation type="submission" date="2016-10" db="EMBL/GenBank/DDBJ databases">
        <title>Sequence of Gallionella enrichment culture.</title>
        <authorList>
            <person name="Poehlein A."/>
            <person name="Muehling M."/>
            <person name="Daniel R."/>
        </authorList>
    </citation>
    <scope>NUCLEOTIDE SEQUENCE</scope>
</reference>
<dbReference type="GO" id="GO:0030151">
    <property type="term" value="F:molybdenum ion binding"/>
    <property type="evidence" value="ECO:0007669"/>
    <property type="project" value="InterPro"/>
</dbReference>
<accession>A0A1J5SDI1</accession>